<reference evidence="1 2" key="1">
    <citation type="submission" date="2023-08" db="EMBL/GenBank/DDBJ databases">
        <title>Black Yeasts Isolated from many extreme environments.</title>
        <authorList>
            <person name="Coleine C."/>
            <person name="Stajich J.E."/>
            <person name="Selbmann L."/>
        </authorList>
    </citation>
    <scope>NUCLEOTIDE SEQUENCE [LARGE SCALE GENOMIC DNA]</scope>
    <source>
        <strain evidence="1 2">CCFEE 5935</strain>
    </source>
</reference>
<dbReference type="RefSeq" id="XP_064660078.1">
    <property type="nucleotide sequence ID" value="XM_064801448.1"/>
</dbReference>
<gene>
    <name evidence="1" type="ORF">LTR77_004194</name>
</gene>
<accession>A0AAV9PGC3</accession>
<keyword evidence="2" id="KW-1185">Reference proteome</keyword>
<proteinExistence type="predicted"/>
<evidence type="ECO:0000313" key="2">
    <source>
        <dbReference type="Proteomes" id="UP001337655"/>
    </source>
</evidence>
<name>A0AAV9PGC3_9PEZI</name>
<dbReference type="GeneID" id="89925540"/>
<comment type="caution">
    <text evidence="1">The sequence shown here is derived from an EMBL/GenBank/DDBJ whole genome shotgun (WGS) entry which is preliminary data.</text>
</comment>
<organism evidence="1 2">
    <name type="scientific">Saxophila tyrrhenica</name>
    <dbReference type="NCBI Taxonomy" id="1690608"/>
    <lineage>
        <taxon>Eukaryota</taxon>
        <taxon>Fungi</taxon>
        <taxon>Dikarya</taxon>
        <taxon>Ascomycota</taxon>
        <taxon>Pezizomycotina</taxon>
        <taxon>Dothideomycetes</taxon>
        <taxon>Dothideomycetidae</taxon>
        <taxon>Mycosphaerellales</taxon>
        <taxon>Extremaceae</taxon>
        <taxon>Saxophila</taxon>
    </lineage>
</organism>
<dbReference type="Proteomes" id="UP001337655">
    <property type="component" value="Unassembled WGS sequence"/>
</dbReference>
<evidence type="ECO:0000313" key="1">
    <source>
        <dbReference type="EMBL" id="KAK5171050.1"/>
    </source>
</evidence>
<dbReference type="AlphaFoldDB" id="A0AAV9PGC3"/>
<protein>
    <submittedName>
        <fullName evidence="1">Uncharacterized protein</fullName>
    </submittedName>
</protein>
<sequence length="113" mass="12449">MTGTEKVLVYEYRAGRKDEQPQIMTVSEVDEKVRKSCGSIQKTVMDITGKSVVTVRENDLRTPEQQAAWSSKPNSEANVASVTIPFMTRLAGKLTGRYTDLVILSAAKVVEGK</sequence>
<dbReference type="EMBL" id="JAVRRT010000006">
    <property type="protein sequence ID" value="KAK5171050.1"/>
    <property type="molecule type" value="Genomic_DNA"/>
</dbReference>